<sequence>MPSSTSEACESSARHLVILTRLGDSTLRSNPSRRTMAYSTKVVGPLSSPRGREDNVLIILEPPPPPRPSLSGRRVKQVAPFSHPEITRRRPLRSTTVLTEYTTITTTPVVVVLVEGPFTTGHPQDTTTTQKANPLFSTKRGTLLTRTRIAGVAEPTRTISVAMDAAPYAPPPEPTASAAVDLPQDPGNGAMLTGECASAQNTLIDDGGPTMIYAPFVGCINNKPDCCPYTPATMAQKFKAAVTASSGVFPTPQNQKDSTMKSCAADYYSVSGSCCPSGYALWTSVMGDQTPCVRALTATTEVQTITNAPAATTTKPTMAVTGVVFAMAYPLEETSGGLPSGTIAGIVVGIIMGVFFLAAVIFFSCRYRRSKQLKNFKKELHQNFYGDNGTGTSEVPTLVNNTNANSIRGSTTTTMAHHRPQSSLCGTQYLHHKTIKRDSVASLGHKEERDLSQVDNPAERYTPDSAYPQRPPAREAMVRRESSVHSLDSQLSLHDENCYDNILPSPGTPGTLADRNNTHNIRNSSNNPTNDWVVSGSELHLAKPQRLSRGYPRIVYTHSHGHGSSTSVPTTVNGGEGGGAGRPSTSTSGSASGSGSICSRPSTRLEVMPGTPEEDNKTNGNTERQKVEV</sequence>
<feature type="compositionally biased region" description="Low complexity" evidence="1">
    <location>
        <begin position="582"/>
        <end position="602"/>
    </location>
</feature>
<proteinExistence type="predicted"/>
<dbReference type="EMBL" id="JAFFHA010000008">
    <property type="protein sequence ID" value="KAK4651529.1"/>
    <property type="molecule type" value="Genomic_DNA"/>
</dbReference>
<keyword evidence="2" id="KW-0812">Transmembrane</keyword>
<evidence type="ECO:0000256" key="1">
    <source>
        <dbReference type="SAM" id="MobiDB-lite"/>
    </source>
</evidence>
<dbReference type="RefSeq" id="XP_062740504.1">
    <property type="nucleotide sequence ID" value="XM_062891977.1"/>
</dbReference>
<feature type="transmembrane region" description="Helical" evidence="2">
    <location>
        <begin position="343"/>
        <end position="365"/>
    </location>
</feature>
<gene>
    <name evidence="3" type="ORF">QC762_602890</name>
</gene>
<feature type="region of interest" description="Disordered" evidence="1">
    <location>
        <begin position="505"/>
        <end position="529"/>
    </location>
</feature>
<organism evidence="3 4">
    <name type="scientific">Podospora pseudocomata</name>
    <dbReference type="NCBI Taxonomy" id="2093779"/>
    <lineage>
        <taxon>Eukaryota</taxon>
        <taxon>Fungi</taxon>
        <taxon>Dikarya</taxon>
        <taxon>Ascomycota</taxon>
        <taxon>Pezizomycotina</taxon>
        <taxon>Sordariomycetes</taxon>
        <taxon>Sordariomycetidae</taxon>
        <taxon>Sordariales</taxon>
        <taxon>Podosporaceae</taxon>
        <taxon>Podospora</taxon>
    </lineage>
</organism>
<evidence type="ECO:0000256" key="2">
    <source>
        <dbReference type="SAM" id="Phobius"/>
    </source>
</evidence>
<comment type="caution">
    <text evidence="3">The sequence shown here is derived from an EMBL/GenBank/DDBJ whole genome shotgun (WGS) entry which is preliminary data.</text>
</comment>
<reference evidence="3 4" key="1">
    <citation type="journal article" date="2023" name="bioRxiv">
        <title>High-quality genome assemblies of four members of thePodospora anserinaspecies complex.</title>
        <authorList>
            <person name="Ament-Velasquez S.L."/>
            <person name="Vogan A.A."/>
            <person name="Wallerman O."/>
            <person name="Hartmann F."/>
            <person name="Gautier V."/>
            <person name="Silar P."/>
            <person name="Giraud T."/>
            <person name="Johannesson H."/>
        </authorList>
    </citation>
    <scope>NUCLEOTIDE SEQUENCE [LARGE SCALE GENOMIC DNA]</scope>
    <source>
        <strain evidence="3 4">CBS 415.72m</strain>
    </source>
</reference>
<dbReference type="Proteomes" id="UP001323405">
    <property type="component" value="Unassembled WGS sequence"/>
</dbReference>
<keyword evidence="4" id="KW-1185">Reference proteome</keyword>
<feature type="compositionally biased region" description="Low complexity" evidence="1">
    <location>
        <begin position="518"/>
        <end position="527"/>
    </location>
</feature>
<dbReference type="CDD" id="cd12087">
    <property type="entry name" value="TM_EGFR-like"/>
    <property type="match status" value="1"/>
</dbReference>
<keyword evidence="2" id="KW-1133">Transmembrane helix</keyword>
<feature type="compositionally biased region" description="Basic and acidic residues" evidence="1">
    <location>
        <begin position="439"/>
        <end position="462"/>
    </location>
</feature>
<name>A0ABR0G7A9_9PEZI</name>
<evidence type="ECO:0000313" key="3">
    <source>
        <dbReference type="EMBL" id="KAK4651529.1"/>
    </source>
</evidence>
<protein>
    <recommendedName>
        <fullName evidence="5">Mid2 domain-containing protein</fullName>
    </recommendedName>
</protein>
<evidence type="ECO:0008006" key="5">
    <source>
        <dbReference type="Google" id="ProtNLM"/>
    </source>
</evidence>
<evidence type="ECO:0000313" key="4">
    <source>
        <dbReference type="Proteomes" id="UP001323405"/>
    </source>
</evidence>
<accession>A0ABR0G7A9</accession>
<feature type="compositionally biased region" description="Low complexity" evidence="1">
    <location>
        <begin position="562"/>
        <end position="572"/>
    </location>
</feature>
<feature type="region of interest" description="Disordered" evidence="1">
    <location>
        <begin position="555"/>
        <end position="629"/>
    </location>
</feature>
<dbReference type="GeneID" id="87911884"/>
<keyword evidence="2" id="KW-0472">Membrane</keyword>
<feature type="region of interest" description="Disordered" evidence="1">
    <location>
        <begin position="439"/>
        <end position="471"/>
    </location>
</feature>